<dbReference type="Proteomes" id="UP001054945">
    <property type="component" value="Unassembled WGS sequence"/>
</dbReference>
<organism evidence="1 2">
    <name type="scientific">Caerostris extrusa</name>
    <name type="common">Bark spider</name>
    <name type="synonym">Caerostris bankana</name>
    <dbReference type="NCBI Taxonomy" id="172846"/>
    <lineage>
        <taxon>Eukaryota</taxon>
        <taxon>Metazoa</taxon>
        <taxon>Ecdysozoa</taxon>
        <taxon>Arthropoda</taxon>
        <taxon>Chelicerata</taxon>
        <taxon>Arachnida</taxon>
        <taxon>Araneae</taxon>
        <taxon>Araneomorphae</taxon>
        <taxon>Entelegynae</taxon>
        <taxon>Araneoidea</taxon>
        <taxon>Araneidae</taxon>
        <taxon>Caerostris</taxon>
    </lineage>
</organism>
<evidence type="ECO:0000313" key="2">
    <source>
        <dbReference type="Proteomes" id="UP001054945"/>
    </source>
</evidence>
<dbReference type="AlphaFoldDB" id="A0AAV4TCE8"/>
<comment type="caution">
    <text evidence="1">The sequence shown here is derived from an EMBL/GenBank/DDBJ whole genome shotgun (WGS) entry which is preliminary data.</text>
</comment>
<name>A0AAV4TCE8_CAEEX</name>
<reference evidence="1 2" key="1">
    <citation type="submission" date="2021-06" db="EMBL/GenBank/DDBJ databases">
        <title>Caerostris extrusa draft genome.</title>
        <authorList>
            <person name="Kono N."/>
            <person name="Arakawa K."/>
        </authorList>
    </citation>
    <scope>NUCLEOTIDE SEQUENCE [LARGE SCALE GENOMIC DNA]</scope>
</reference>
<keyword evidence="2" id="KW-1185">Reference proteome</keyword>
<accession>A0AAV4TCE8</accession>
<proteinExistence type="predicted"/>
<protein>
    <submittedName>
        <fullName evidence="1">Uncharacterized protein</fullName>
    </submittedName>
</protein>
<gene>
    <name evidence="1" type="ORF">CEXT_749121</name>
</gene>
<sequence>MKAALFGFTNLPFNLSDSSESPSSVHVIAQSGDYPGINVAQFPGRIVLCSGGTERPVEREICNRSGPIKGISSSEKASIRSRCKMSFYSRQSGSYWLEREVPDMFTVGEKRVKGK</sequence>
<dbReference type="EMBL" id="BPLR01011034">
    <property type="protein sequence ID" value="GIY43795.1"/>
    <property type="molecule type" value="Genomic_DNA"/>
</dbReference>
<evidence type="ECO:0000313" key="1">
    <source>
        <dbReference type="EMBL" id="GIY43795.1"/>
    </source>
</evidence>